<dbReference type="EMBL" id="QICL01000016">
    <property type="protein sequence ID" value="PXV63017.1"/>
    <property type="molecule type" value="Genomic_DNA"/>
</dbReference>
<evidence type="ECO:0000313" key="6">
    <source>
        <dbReference type="Proteomes" id="UP000247973"/>
    </source>
</evidence>
<evidence type="ECO:0000259" key="4">
    <source>
        <dbReference type="PROSITE" id="PS51737"/>
    </source>
</evidence>
<dbReference type="InterPro" id="IPR038109">
    <property type="entry name" value="DNA_bind_recomb_sf"/>
</dbReference>
<dbReference type="PROSITE" id="PS51737">
    <property type="entry name" value="RECOMBINASE_DNA_BIND"/>
    <property type="match status" value="1"/>
</dbReference>
<sequence length="504" mass="58473">MKNKNVILYTRVSTKEQADTGYSLIFQKEQLEKYCGFKNYNNVKHFEEDYSAKTFTKRKKYQEMKQYIKANHKNIDALLFVKWDRFSRNLEFALTEIRYLASLGVDVECMEQPLDLNIPENLAILATYLASPEIENKRISQRVKGGMVKAAQLGCYMGSSPIGYTNGRDSLENAVLQPNERAEEIKMLFKEVATGTKSVKQVREQLKIKESVSTCQRILRNKVYIGKVRVPEHEGTPEYWKDGLHEALIDEATFYKVQDVLDGRVVKTNPKYSKKREDLYLRDFLECPICGRKLTGSPSKGNGGIYSYYYCGNAGHTSFRADEAHNEFTKMLYTFKPKQEVADLYVEILKDVSRERKGGFKNKAKSITPQIETLGTKLITLQDKWLDGKTNDSDYHSMKERIEKQIRELKFEQEQILSIDTNFDSKLNFGLNLLSNLDKFFAVMDIETKYNMIGLIFPEKLQYQKNQYQTTKINEFVNTILSDNTRYREKIKKLTAISDSQSHL</sequence>
<evidence type="ECO:0000256" key="2">
    <source>
        <dbReference type="ARBA" id="ARBA00023172"/>
    </source>
</evidence>
<name>A0A2V3PLZ8_9BACT</name>
<dbReference type="SMART" id="SM00857">
    <property type="entry name" value="Resolvase"/>
    <property type="match status" value="1"/>
</dbReference>
<dbReference type="Proteomes" id="UP000247973">
    <property type="component" value="Unassembled WGS sequence"/>
</dbReference>
<evidence type="ECO:0000313" key="5">
    <source>
        <dbReference type="EMBL" id="PXV63017.1"/>
    </source>
</evidence>
<dbReference type="PANTHER" id="PTHR30461">
    <property type="entry name" value="DNA-INVERTASE FROM LAMBDOID PROPHAGE"/>
    <property type="match status" value="1"/>
</dbReference>
<dbReference type="RefSeq" id="WP_110311166.1">
    <property type="nucleotide sequence ID" value="NZ_QICL01000016.1"/>
</dbReference>
<proteinExistence type="predicted"/>
<protein>
    <submittedName>
        <fullName evidence="5">DNA invertase Pin-like site-specific DNA recombinase</fullName>
    </submittedName>
</protein>
<dbReference type="InterPro" id="IPR050639">
    <property type="entry name" value="SSR_resolvase"/>
</dbReference>
<accession>A0A2V3PLZ8</accession>
<dbReference type="InterPro" id="IPR036162">
    <property type="entry name" value="Resolvase-like_N_sf"/>
</dbReference>
<keyword evidence="6" id="KW-1185">Reference proteome</keyword>
<dbReference type="AlphaFoldDB" id="A0A2V3PLZ8"/>
<reference evidence="5 6" key="1">
    <citation type="submission" date="2018-03" db="EMBL/GenBank/DDBJ databases">
        <title>Genomic Encyclopedia of Archaeal and Bacterial Type Strains, Phase II (KMG-II): from individual species to whole genera.</title>
        <authorList>
            <person name="Goeker M."/>
        </authorList>
    </citation>
    <scope>NUCLEOTIDE SEQUENCE [LARGE SCALE GENOMIC DNA]</scope>
    <source>
        <strain evidence="5 6">DSM 100214</strain>
    </source>
</reference>
<dbReference type="SUPFAM" id="SSF53041">
    <property type="entry name" value="Resolvase-like"/>
    <property type="match status" value="1"/>
</dbReference>
<dbReference type="Pfam" id="PF00239">
    <property type="entry name" value="Resolvase"/>
    <property type="match status" value="1"/>
</dbReference>
<keyword evidence="1" id="KW-0238">DNA-binding</keyword>
<dbReference type="Gene3D" id="3.90.1750.20">
    <property type="entry name" value="Putative Large Serine Recombinase, Chain B, Domain 2"/>
    <property type="match status" value="1"/>
</dbReference>
<dbReference type="PROSITE" id="PS51736">
    <property type="entry name" value="RECOMBINASES_3"/>
    <property type="match status" value="1"/>
</dbReference>
<dbReference type="PANTHER" id="PTHR30461:SF2">
    <property type="entry name" value="SERINE RECOMBINASE PINE-RELATED"/>
    <property type="match status" value="1"/>
</dbReference>
<dbReference type="CDD" id="cd00338">
    <property type="entry name" value="Ser_Recombinase"/>
    <property type="match status" value="1"/>
</dbReference>
<dbReference type="GO" id="GO:0000150">
    <property type="term" value="F:DNA strand exchange activity"/>
    <property type="evidence" value="ECO:0007669"/>
    <property type="project" value="InterPro"/>
</dbReference>
<dbReference type="OrthoDB" id="9815006at2"/>
<dbReference type="Gene3D" id="3.40.50.1390">
    <property type="entry name" value="Resolvase, N-terminal catalytic domain"/>
    <property type="match status" value="1"/>
</dbReference>
<feature type="domain" description="Recombinase" evidence="4">
    <location>
        <begin position="161"/>
        <end position="267"/>
    </location>
</feature>
<dbReference type="GO" id="GO:0003677">
    <property type="term" value="F:DNA binding"/>
    <property type="evidence" value="ECO:0007669"/>
    <property type="project" value="UniProtKB-KW"/>
</dbReference>
<dbReference type="InterPro" id="IPR011109">
    <property type="entry name" value="DNA_bind_recombinase_dom"/>
</dbReference>
<evidence type="ECO:0000256" key="1">
    <source>
        <dbReference type="ARBA" id="ARBA00023125"/>
    </source>
</evidence>
<comment type="caution">
    <text evidence="5">The sequence shown here is derived from an EMBL/GenBank/DDBJ whole genome shotgun (WGS) entry which is preliminary data.</text>
</comment>
<feature type="domain" description="Resolvase/invertase-type recombinase catalytic" evidence="3">
    <location>
        <begin position="5"/>
        <end position="154"/>
    </location>
</feature>
<evidence type="ECO:0000259" key="3">
    <source>
        <dbReference type="PROSITE" id="PS51736"/>
    </source>
</evidence>
<organism evidence="5 6">
    <name type="scientific">Dysgonomonas alginatilytica</name>
    <dbReference type="NCBI Taxonomy" id="1605892"/>
    <lineage>
        <taxon>Bacteria</taxon>
        <taxon>Pseudomonadati</taxon>
        <taxon>Bacteroidota</taxon>
        <taxon>Bacteroidia</taxon>
        <taxon>Bacteroidales</taxon>
        <taxon>Dysgonomonadaceae</taxon>
        <taxon>Dysgonomonas</taxon>
    </lineage>
</organism>
<gene>
    <name evidence="5" type="ORF">CLV62_11658</name>
</gene>
<dbReference type="Pfam" id="PF07508">
    <property type="entry name" value="Recombinase"/>
    <property type="match status" value="1"/>
</dbReference>
<dbReference type="InterPro" id="IPR006119">
    <property type="entry name" value="Resolv_N"/>
</dbReference>
<keyword evidence="2" id="KW-0233">DNA recombination</keyword>